<gene>
    <name evidence="2" type="ORF">JBCDKDKM_00030</name>
</gene>
<name>A0ABY6GNV7_9VIRU</name>
<organism evidence="2 3">
    <name type="scientific">Methanophagales virus PBV300</name>
    <dbReference type="NCBI Taxonomy" id="2987731"/>
    <lineage>
        <taxon>Viruses</taxon>
        <taxon>Adnaviria</taxon>
        <taxon>Zilligvirae</taxon>
        <taxon>Taleaviricota</taxon>
        <taxon>Tokiviricetes</taxon>
        <taxon>Maximonvirales</taxon>
        <taxon>Ahmunviridae</taxon>
        <taxon>Yumkaaxvirus</taxon>
        <taxon>Yumkaaxvirus pescaderoense</taxon>
    </lineage>
</organism>
<dbReference type="EMBL" id="OP413840">
    <property type="protein sequence ID" value="UYL64992.1"/>
    <property type="molecule type" value="Genomic_DNA"/>
</dbReference>
<reference evidence="2 3" key="1">
    <citation type="submission" date="2022-09" db="EMBL/GenBank/DDBJ databases">
        <title>Evolutionary Diversification of Methanotrophic Ca. Methanophagales (ANME-1) and Their Expansive Virome.</title>
        <authorList>
            <person name="Laso-Perez R."/>
            <person name="Wu F."/>
            <person name="Cremiere A."/>
            <person name="Speth D.R."/>
            <person name="Magyar J.S."/>
            <person name="Krupovic M."/>
            <person name="Orphan V.J."/>
        </authorList>
    </citation>
    <scope>NUCLEOTIDE SEQUENCE [LARGE SCALE GENOMIC DNA]</scope>
    <source>
        <strain evidence="2">PBV300</strain>
    </source>
</reference>
<protein>
    <recommendedName>
        <fullName evidence="4">S1 motif domain-containing protein</fullName>
    </recommendedName>
</protein>
<sequence>MKELNLPQSSSSSEDEEEEWEEIRAFPTVWKPQEEGDALKGTVIEIRERTFGSRAYTSLIVATEDGEEFETPAHTNLSRLIRRGIDEGKITEGCEIQIILDRIIRRGGASVYLYRLLYRKGRGNAE</sequence>
<accession>A0ABY6GNV7</accession>
<dbReference type="Proteomes" id="UP001156320">
    <property type="component" value="Segment"/>
</dbReference>
<proteinExistence type="predicted"/>
<feature type="region of interest" description="Disordered" evidence="1">
    <location>
        <begin position="1"/>
        <end position="26"/>
    </location>
</feature>
<keyword evidence="3" id="KW-1185">Reference proteome</keyword>
<evidence type="ECO:0000313" key="2">
    <source>
        <dbReference type="EMBL" id="UYL64992.1"/>
    </source>
</evidence>
<evidence type="ECO:0000256" key="1">
    <source>
        <dbReference type="SAM" id="MobiDB-lite"/>
    </source>
</evidence>
<evidence type="ECO:0008006" key="4">
    <source>
        <dbReference type="Google" id="ProtNLM"/>
    </source>
</evidence>
<evidence type="ECO:0000313" key="3">
    <source>
        <dbReference type="Proteomes" id="UP001156320"/>
    </source>
</evidence>